<dbReference type="EMBL" id="JAUSTR010000016">
    <property type="protein sequence ID" value="MDQ0163444.1"/>
    <property type="molecule type" value="Genomic_DNA"/>
</dbReference>
<comment type="caution">
    <text evidence="1">The sequence shown here is derived from an EMBL/GenBank/DDBJ whole genome shotgun (WGS) entry which is preliminary data.</text>
</comment>
<reference evidence="1 2" key="1">
    <citation type="submission" date="2023-07" db="EMBL/GenBank/DDBJ databases">
        <title>Genomic Encyclopedia of Type Strains, Phase IV (KMG-IV): sequencing the most valuable type-strain genomes for metagenomic binning, comparative biology and taxonomic classification.</title>
        <authorList>
            <person name="Goeker M."/>
        </authorList>
    </citation>
    <scope>NUCLEOTIDE SEQUENCE [LARGE SCALE GENOMIC DNA]</scope>
    <source>
        <strain evidence="1 2">DSM 19092</strain>
    </source>
</reference>
<gene>
    <name evidence="1" type="ORF">J2S06_002527</name>
</gene>
<dbReference type="Gene3D" id="2.170.120.40">
    <property type="entry name" value="YbbR-like domain"/>
    <property type="match status" value="2"/>
</dbReference>
<organism evidence="1 2">
    <name type="scientific">Aeribacillus alveayuensis</name>
    <dbReference type="NCBI Taxonomy" id="279215"/>
    <lineage>
        <taxon>Bacteria</taxon>
        <taxon>Bacillati</taxon>
        <taxon>Bacillota</taxon>
        <taxon>Bacilli</taxon>
        <taxon>Bacillales</taxon>
        <taxon>Bacillaceae</taxon>
        <taxon>Aeribacillus</taxon>
    </lineage>
</organism>
<protein>
    <submittedName>
        <fullName evidence="1">YbbR domain-containing protein</fullName>
    </submittedName>
</protein>
<dbReference type="Proteomes" id="UP001225646">
    <property type="component" value="Unassembled WGS sequence"/>
</dbReference>
<dbReference type="RefSeq" id="WP_419152527.1">
    <property type="nucleotide sequence ID" value="NZ_JAUSTR010000016.1"/>
</dbReference>
<dbReference type="InterPro" id="IPR053154">
    <property type="entry name" value="c-di-AMP_regulator"/>
</dbReference>
<sequence>MDKLMNNHWFIRIMALLFALLLYASVNIESPTSNNKPGSSFFPAATATDSATLTEIPVKVYYDENKFVVRGIPQTVTVTLEGPTSILTKTKQVKDFEIYIDLRNYPVGTHRVQLKQKNISDQLEVNIYPSVVTVSIHEKVTEDFPVEVDFINKNKMKEGYSIEEAIVQPNTVKITGAREDIDSIALVKARVNLENVSETLKQESNVAVYDKNGNILPVEIEPSVVTITVPVISPSKSIPIQVKKEGKLPEGLSISNISVVPNEVTVYGSEEVLNQLDVIDGVSVDLSKIKGDTTLEVEIPKQEGITKISPEKVQIKIEVDNQEEVSFKDLPIKAVGLNDNQTITFIDPETAKLDVQVKGTENALKNLKESDFELFVNVADVGTGKHQVKVQVNGPQNITWTLSKEEVTVQISPNDIVEEEIDQDQTLQSS</sequence>
<name>A0ABT9VRC4_9BACI</name>
<dbReference type="Pfam" id="PF07949">
    <property type="entry name" value="YbbR"/>
    <property type="match status" value="4"/>
</dbReference>
<dbReference type="PANTHER" id="PTHR37804">
    <property type="entry name" value="CDAA REGULATORY PROTEIN CDAR"/>
    <property type="match status" value="1"/>
</dbReference>
<keyword evidence="2" id="KW-1185">Reference proteome</keyword>
<evidence type="ECO:0000313" key="1">
    <source>
        <dbReference type="EMBL" id="MDQ0163444.1"/>
    </source>
</evidence>
<dbReference type="InterPro" id="IPR012505">
    <property type="entry name" value="YbbR"/>
</dbReference>
<dbReference type="Gene3D" id="2.170.120.30">
    <property type="match status" value="2"/>
</dbReference>
<evidence type="ECO:0000313" key="2">
    <source>
        <dbReference type="Proteomes" id="UP001225646"/>
    </source>
</evidence>
<dbReference type="PANTHER" id="PTHR37804:SF1">
    <property type="entry name" value="CDAA REGULATORY PROTEIN CDAR"/>
    <property type="match status" value="1"/>
</dbReference>
<accession>A0ABT9VRC4</accession>
<proteinExistence type="predicted"/>